<feature type="compositionally biased region" description="Basic residues" evidence="1">
    <location>
        <begin position="393"/>
        <end position="407"/>
    </location>
</feature>
<feature type="compositionally biased region" description="Low complexity" evidence="1">
    <location>
        <begin position="581"/>
        <end position="590"/>
    </location>
</feature>
<proteinExistence type="predicted"/>
<dbReference type="AlphaFoldDB" id="A0A6A6AFV7"/>
<accession>A0A6A6AFV7</accession>
<feature type="compositionally biased region" description="Basic and acidic residues" evidence="1">
    <location>
        <begin position="594"/>
        <end position="621"/>
    </location>
</feature>
<feature type="region of interest" description="Disordered" evidence="1">
    <location>
        <begin position="218"/>
        <end position="241"/>
    </location>
</feature>
<name>A0A6A6AFV7_9PLEO</name>
<dbReference type="OrthoDB" id="3675887at2759"/>
<evidence type="ECO:0000256" key="1">
    <source>
        <dbReference type="SAM" id="MobiDB-lite"/>
    </source>
</evidence>
<reference evidence="2" key="1">
    <citation type="journal article" date="2020" name="Stud. Mycol.">
        <title>101 Dothideomycetes genomes: a test case for predicting lifestyles and emergence of pathogens.</title>
        <authorList>
            <person name="Haridas S."/>
            <person name="Albert R."/>
            <person name="Binder M."/>
            <person name="Bloem J."/>
            <person name="Labutti K."/>
            <person name="Salamov A."/>
            <person name="Andreopoulos B."/>
            <person name="Baker S."/>
            <person name="Barry K."/>
            <person name="Bills G."/>
            <person name="Bluhm B."/>
            <person name="Cannon C."/>
            <person name="Castanera R."/>
            <person name="Culley D."/>
            <person name="Daum C."/>
            <person name="Ezra D."/>
            <person name="Gonzalez J."/>
            <person name="Henrissat B."/>
            <person name="Kuo A."/>
            <person name="Liang C."/>
            <person name="Lipzen A."/>
            <person name="Lutzoni F."/>
            <person name="Magnuson J."/>
            <person name="Mondo S."/>
            <person name="Nolan M."/>
            <person name="Ohm R."/>
            <person name="Pangilinan J."/>
            <person name="Park H.-J."/>
            <person name="Ramirez L."/>
            <person name="Alfaro M."/>
            <person name="Sun H."/>
            <person name="Tritt A."/>
            <person name="Yoshinaga Y."/>
            <person name="Zwiers L.-H."/>
            <person name="Turgeon B."/>
            <person name="Goodwin S."/>
            <person name="Spatafora J."/>
            <person name="Crous P."/>
            <person name="Grigoriev I."/>
        </authorList>
    </citation>
    <scope>NUCLEOTIDE SEQUENCE</scope>
    <source>
        <strain evidence="2">CBS 119687</strain>
    </source>
</reference>
<protein>
    <submittedName>
        <fullName evidence="2">Uncharacterized protein</fullName>
    </submittedName>
</protein>
<feature type="region of interest" description="Disordered" evidence="1">
    <location>
        <begin position="105"/>
        <end position="150"/>
    </location>
</feature>
<dbReference type="RefSeq" id="XP_033525249.1">
    <property type="nucleotide sequence ID" value="XM_033663554.1"/>
</dbReference>
<organism evidence="2 3">
    <name type="scientific">Dothidotthia symphoricarpi CBS 119687</name>
    <dbReference type="NCBI Taxonomy" id="1392245"/>
    <lineage>
        <taxon>Eukaryota</taxon>
        <taxon>Fungi</taxon>
        <taxon>Dikarya</taxon>
        <taxon>Ascomycota</taxon>
        <taxon>Pezizomycotina</taxon>
        <taxon>Dothideomycetes</taxon>
        <taxon>Pleosporomycetidae</taxon>
        <taxon>Pleosporales</taxon>
        <taxon>Dothidotthiaceae</taxon>
        <taxon>Dothidotthia</taxon>
    </lineage>
</organism>
<sequence>MYTHKSTQSLLDLFPMFGHPGISALEYAGVVEETRKKNTSLSASLKCKTSSSALDENTVPSTAAETDPVKAEQVQFIAEFGCQQRRRGKFVNHTPRNFEMRTTQRVDIYGSARPESENYSRPRASIQVNSDDTRHPSTNQHGYGSLSGSRTAEKRITLNRGAPVELDSKEIILETAPRVYRPSIEVHRRSVSTPKARVAVYPSRTAASLRCLRGEVNVRSSSATHHRQPEETQQSQTPYKNPIHGSRNGARHAPLEPLVALHMRKEADSVLESLSSQEVETKEDMATFQVIQKYFESEGKTSSPRSNIKYHPQPSSPSRIPLTTSPESPTPGAKLNIHVPPMNELEMSYKFPPAVPDRSPKRLESPSFPLRTMSAATRNRDPTVASEDPYSPHTKKSNPLHVPKHRTSRYGSVGQAARAGSSNLGRMAPLILGHAALTASSDLGLNDISSYLRNTGPPTDTQTTTRQRIKAGMKMFRVNDKKSLAARVGSVEGSPQRPRIPVMVPACAREMTTSAGARHLKIVIPIDAVTSNQTFPLPVNKAEALRRSKHRSLSFNEEMLCPSVGSENEHVFAAEPHERSSSAPISRRSPPITPKREHVQDHPLASREEQTRARKLRDLQKVRRNFSSSDIQNVAPPTPTLAQDPESLGADDESSREKMAKLEEKVGALQKLNTQLAETLTSLLGDVESKDGKIKNEDVLRACRLAGYEGVLMGIDGTEEKPLELDSKEEDMFGGKEWLRLDFEGDKERGLRDSTWSLTL</sequence>
<feature type="region of interest" description="Disordered" evidence="1">
    <location>
        <begin position="297"/>
        <end position="337"/>
    </location>
</feature>
<feature type="region of interest" description="Disordered" evidence="1">
    <location>
        <begin position="372"/>
        <end position="407"/>
    </location>
</feature>
<feature type="compositionally biased region" description="Polar residues" evidence="1">
    <location>
        <begin position="316"/>
        <end position="327"/>
    </location>
</feature>
<dbReference type="Proteomes" id="UP000799771">
    <property type="component" value="Unassembled WGS sequence"/>
</dbReference>
<dbReference type="GeneID" id="54403986"/>
<dbReference type="EMBL" id="ML977503">
    <property type="protein sequence ID" value="KAF2130862.1"/>
    <property type="molecule type" value="Genomic_DNA"/>
</dbReference>
<feature type="compositionally biased region" description="Polar residues" evidence="1">
    <location>
        <begin position="126"/>
        <end position="150"/>
    </location>
</feature>
<feature type="region of interest" description="Disordered" evidence="1">
    <location>
        <begin position="574"/>
        <end position="658"/>
    </location>
</feature>
<evidence type="ECO:0000313" key="2">
    <source>
        <dbReference type="EMBL" id="KAF2130862.1"/>
    </source>
</evidence>
<keyword evidence="3" id="KW-1185">Reference proteome</keyword>
<evidence type="ECO:0000313" key="3">
    <source>
        <dbReference type="Proteomes" id="UP000799771"/>
    </source>
</evidence>
<gene>
    <name evidence="2" type="ORF">P153DRAFT_287670</name>
</gene>